<protein>
    <submittedName>
        <fullName evidence="2">Uncharacterized protein</fullName>
    </submittedName>
</protein>
<reference evidence="2" key="1">
    <citation type="submission" date="2022-11" db="UniProtKB">
        <authorList>
            <consortium name="WormBaseParasite"/>
        </authorList>
    </citation>
    <scope>IDENTIFICATION</scope>
</reference>
<evidence type="ECO:0000313" key="1">
    <source>
        <dbReference type="Proteomes" id="UP000887580"/>
    </source>
</evidence>
<dbReference type="Proteomes" id="UP000887580">
    <property type="component" value="Unplaced"/>
</dbReference>
<proteinExistence type="predicted"/>
<name>A0AC35GL80_9BILA</name>
<sequence length="76" mass="7675">MKLQFVLFAALVIGVSSKAIFKRDNKYGDEAVAPAAPAESAPAPEAPAPAPVEQAPAPVEQAPAESAPAPSQSSGY</sequence>
<dbReference type="WBParaSite" id="PS1159_v2.g6189.t1">
    <property type="protein sequence ID" value="PS1159_v2.g6189.t1"/>
    <property type="gene ID" value="PS1159_v2.g6189"/>
</dbReference>
<organism evidence="1 2">
    <name type="scientific">Panagrolaimus sp. PS1159</name>
    <dbReference type="NCBI Taxonomy" id="55785"/>
    <lineage>
        <taxon>Eukaryota</taxon>
        <taxon>Metazoa</taxon>
        <taxon>Ecdysozoa</taxon>
        <taxon>Nematoda</taxon>
        <taxon>Chromadorea</taxon>
        <taxon>Rhabditida</taxon>
        <taxon>Tylenchina</taxon>
        <taxon>Panagrolaimomorpha</taxon>
        <taxon>Panagrolaimoidea</taxon>
        <taxon>Panagrolaimidae</taxon>
        <taxon>Panagrolaimus</taxon>
    </lineage>
</organism>
<evidence type="ECO:0000313" key="2">
    <source>
        <dbReference type="WBParaSite" id="PS1159_v2.g6189.t1"/>
    </source>
</evidence>
<accession>A0AC35GL80</accession>